<dbReference type="EMBL" id="UFQT01000235">
    <property type="protein sequence ID" value="SSX22168.1"/>
    <property type="molecule type" value="Genomic_DNA"/>
</dbReference>
<dbReference type="Pfam" id="PF00018">
    <property type="entry name" value="SH3_1"/>
    <property type="match status" value="1"/>
</dbReference>
<protein>
    <submittedName>
        <fullName evidence="5">CSON006248 protein</fullName>
    </submittedName>
</protein>
<evidence type="ECO:0000256" key="1">
    <source>
        <dbReference type="ARBA" id="ARBA00022443"/>
    </source>
</evidence>
<feature type="compositionally biased region" description="Basic and acidic residues" evidence="3">
    <location>
        <begin position="329"/>
        <end position="340"/>
    </location>
</feature>
<feature type="region of interest" description="Disordered" evidence="3">
    <location>
        <begin position="264"/>
        <end position="303"/>
    </location>
</feature>
<evidence type="ECO:0000313" key="5">
    <source>
        <dbReference type="EMBL" id="SSX22168.1"/>
    </source>
</evidence>
<evidence type="ECO:0000259" key="4">
    <source>
        <dbReference type="PROSITE" id="PS50002"/>
    </source>
</evidence>
<dbReference type="PRINTS" id="PR00499">
    <property type="entry name" value="P67PHOX"/>
</dbReference>
<feature type="compositionally biased region" description="Basic residues" evidence="3">
    <location>
        <begin position="453"/>
        <end position="462"/>
    </location>
</feature>
<dbReference type="PANTHER" id="PTHR14167:SF92">
    <property type="entry name" value="CIN85 AND CD2AP RELATED, ISOFORM J"/>
    <property type="match status" value="1"/>
</dbReference>
<feature type="compositionally biased region" description="Polar residues" evidence="3">
    <location>
        <begin position="475"/>
        <end position="484"/>
    </location>
</feature>
<feature type="domain" description="SH3" evidence="4">
    <location>
        <begin position="6"/>
        <end position="67"/>
    </location>
</feature>
<reference evidence="5" key="1">
    <citation type="submission" date="2018-07" db="EMBL/GenBank/DDBJ databases">
        <authorList>
            <person name="Quirk P.G."/>
            <person name="Krulwich T.A."/>
        </authorList>
    </citation>
    <scope>NUCLEOTIDE SEQUENCE</scope>
</reference>
<evidence type="ECO:0000256" key="3">
    <source>
        <dbReference type="SAM" id="MobiDB-lite"/>
    </source>
</evidence>
<feature type="compositionally biased region" description="Basic and acidic residues" evidence="3">
    <location>
        <begin position="422"/>
        <end position="442"/>
    </location>
</feature>
<dbReference type="FunFam" id="2.30.30.40:FF:000072">
    <property type="entry name" value="Unconventional Myosin IB"/>
    <property type="match status" value="1"/>
</dbReference>
<feature type="domain" description="SH3" evidence="4">
    <location>
        <begin position="81"/>
        <end position="140"/>
    </location>
</feature>
<feature type="region of interest" description="Disordered" evidence="3">
    <location>
        <begin position="678"/>
        <end position="698"/>
    </location>
</feature>
<dbReference type="VEuPathDB" id="VectorBase:CSON006248"/>
<dbReference type="SUPFAM" id="SSF50044">
    <property type="entry name" value="SH3-domain"/>
    <property type="match status" value="3"/>
</dbReference>
<dbReference type="CDD" id="cd11873">
    <property type="entry name" value="SH3_CD2AP-like_1"/>
    <property type="match status" value="1"/>
</dbReference>
<dbReference type="Pfam" id="PF14604">
    <property type="entry name" value="SH3_9"/>
    <property type="match status" value="2"/>
</dbReference>
<feature type="compositionally biased region" description="Low complexity" evidence="3">
    <location>
        <begin position="363"/>
        <end position="377"/>
    </location>
</feature>
<gene>
    <name evidence="5" type="primary">CSON006248</name>
</gene>
<name>A0A336M7Z7_CULSO</name>
<feature type="region of interest" description="Disordered" evidence="3">
    <location>
        <begin position="399"/>
        <end position="559"/>
    </location>
</feature>
<proteinExistence type="predicted"/>
<organism evidence="5">
    <name type="scientific">Culicoides sonorensis</name>
    <name type="common">Biting midge</name>
    <dbReference type="NCBI Taxonomy" id="179676"/>
    <lineage>
        <taxon>Eukaryota</taxon>
        <taxon>Metazoa</taxon>
        <taxon>Ecdysozoa</taxon>
        <taxon>Arthropoda</taxon>
        <taxon>Hexapoda</taxon>
        <taxon>Insecta</taxon>
        <taxon>Pterygota</taxon>
        <taxon>Neoptera</taxon>
        <taxon>Endopterygota</taxon>
        <taxon>Diptera</taxon>
        <taxon>Nematocera</taxon>
        <taxon>Chironomoidea</taxon>
        <taxon>Ceratopogonidae</taxon>
        <taxon>Ceratopogoninae</taxon>
        <taxon>Culicoides</taxon>
        <taxon>Monoculicoides</taxon>
    </lineage>
</organism>
<dbReference type="InterPro" id="IPR001452">
    <property type="entry name" value="SH3_domain"/>
</dbReference>
<accession>A0A336M7Z7</accession>
<sequence>MDTIGKQGVSAIVEHDYIAREDDELTLVKGAIITNIKIKPGGWWEGTISSSGKTGMFPDNFVRVLEPDDKNPVVLRDKSATIVRRCKVVYSYQENNNDELSLAVGDIIEVLGEVEEGWWRGKLGSKIGVFPSNFVEVIEKISPVSANRKSINITTAATTNSGTNSLLRGSKSSLNSSREDLLSNASHDSYEAPSLPPKPVREFCKVLFAYQPANEDELKLVEGDIITVLNKELPDKGWWKGELRGRIGVFPDNFVQLLPQEGVQVSSPMKDSSKPERPPHSGKSLVGNKSNAAHGSKDSLTETKGNALFGNVAAHRKSLENKVQSGDHAAAEKPPRKSLEIKGTNSEFRKSMENLDDKQKGNPPVVSKKPVVPIKKSPSITSVTNNLFSGLKQKVKGVENKLTHDSADGAAGSKPGAQIADNNEKGVVIEKVRNDMEFDQVERSTILSDMRANRAKAPRRRPPSSGVGSLGDSMGSMNGSTENPPDSPRHDSTTPPHGQEQDLSGPVKPRTREWEKHKVPWMDELKASQAKKTSPGHLPESKSPDPIHNSGTNAEQSYDMSKSYSSSYVTGGSHTKKIESGTVATSVAELRAHSIETTKSSAFQHQSSENNMAKSMSSISARISINNDSINNHHISSNIMVNANVSEKLLDAEKSPTGASVLMNRSISPVGRRSVNLSAQSPQHLPRSPASIGNSTNTEDRISELEERLMRLESTVYKQNNTIDELTKLLNEESTKVKILKMQLEKYAQCVTQGSPRIH</sequence>
<dbReference type="Gene3D" id="2.30.30.40">
    <property type="entry name" value="SH3 Domains"/>
    <property type="match status" value="3"/>
</dbReference>
<dbReference type="PROSITE" id="PS50002">
    <property type="entry name" value="SH3"/>
    <property type="match status" value="3"/>
</dbReference>
<dbReference type="CDD" id="cd11874">
    <property type="entry name" value="SH3_CD2AP-like_2"/>
    <property type="match status" value="1"/>
</dbReference>
<dbReference type="GO" id="GO:0016192">
    <property type="term" value="P:vesicle-mediated transport"/>
    <property type="evidence" value="ECO:0007669"/>
    <property type="project" value="UniProtKB-ARBA"/>
</dbReference>
<feature type="compositionally biased region" description="Basic and acidic residues" evidence="3">
    <location>
        <begin position="347"/>
        <end position="360"/>
    </location>
</feature>
<feature type="domain" description="SH3" evidence="4">
    <location>
        <begin position="199"/>
        <end position="260"/>
    </location>
</feature>
<keyword evidence="1 2" id="KW-0728">SH3 domain</keyword>
<dbReference type="PANTHER" id="PTHR14167">
    <property type="entry name" value="SH3 DOMAIN-CONTAINING"/>
    <property type="match status" value="1"/>
</dbReference>
<dbReference type="InterPro" id="IPR036028">
    <property type="entry name" value="SH3-like_dom_sf"/>
</dbReference>
<dbReference type="SMART" id="SM00326">
    <property type="entry name" value="SH3"/>
    <property type="match status" value="3"/>
</dbReference>
<evidence type="ECO:0000256" key="2">
    <source>
        <dbReference type="PROSITE-ProRule" id="PRU00192"/>
    </source>
</evidence>
<dbReference type="PRINTS" id="PR00452">
    <property type="entry name" value="SH3DOMAIN"/>
</dbReference>
<dbReference type="AlphaFoldDB" id="A0A336M7Z7"/>
<feature type="region of interest" description="Disordered" evidence="3">
    <location>
        <begin position="321"/>
        <end position="377"/>
    </location>
</feature>
<dbReference type="InterPro" id="IPR050384">
    <property type="entry name" value="Endophilin_SH3RF"/>
</dbReference>
<feature type="compositionally biased region" description="Basic and acidic residues" evidence="3">
    <location>
        <begin position="510"/>
        <end position="526"/>
    </location>
</feature>
<dbReference type="CDD" id="cd11875">
    <property type="entry name" value="SH3_CD2AP-like_3"/>
    <property type="match status" value="1"/>
</dbReference>